<name>A0A2S5SQV0_9BURK</name>
<keyword evidence="3" id="KW-1185">Reference proteome</keyword>
<evidence type="ECO:0000259" key="1">
    <source>
        <dbReference type="Pfam" id="PF14344"/>
    </source>
</evidence>
<organism evidence="2 3">
    <name type="scientific">Caldimonas caldifontis</name>
    <dbReference type="NCBI Taxonomy" id="1452508"/>
    <lineage>
        <taxon>Bacteria</taxon>
        <taxon>Pseudomonadati</taxon>
        <taxon>Pseudomonadota</taxon>
        <taxon>Betaproteobacteria</taxon>
        <taxon>Burkholderiales</taxon>
        <taxon>Sphaerotilaceae</taxon>
        <taxon>Caldimonas</taxon>
    </lineage>
</organism>
<dbReference type="EMBL" id="PSNX01000016">
    <property type="protein sequence ID" value="PPE65100.1"/>
    <property type="molecule type" value="Genomic_DNA"/>
</dbReference>
<gene>
    <name evidence="2" type="ORF">C1704_15880</name>
</gene>
<comment type="caution">
    <text evidence="2">The sequence shown here is derived from an EMBL/GenBank/DDBJ whole genome shotgun (WGS) entry which is preliminary data.</text>
</comment>
<dbReference type="Pfam" id="PF14344">
    <property type="entry name" value="DUF4397"/>
    <property type="match status" value="1"/>
</dbReference>
<accession>A0A2S5SQV0</accession>
<sequence>MIHIFIFQEEPNVNEGKFSRRGVLRAGLLAVTATGTLGLAGCGGGEDGMDDPQLRFVNATVDFSPADFWVDNRRGPTVQAGGGFTNYGLVRDGMRPIGVGPSGQNAQVTISRNFAKESFTTAVALMGASGNEEFRFLDEDNALPPGGSVKLRVLNATSATGYDVYVQSVVPATGNTHIVAAGYNNLTEFTNFASGTRRVYITNRNSLAVIFRSAEFTFPSRTVGTLVIVPNGSGIAVVALQEQGNGARLTHQAP</sequence>
<dbReference type="RefSeq" id="WP_104303716.1">
    <property type="nucleotide sequence ID" value="NZ_PSNX01000016.1"/>
</dbReference>
<reference evidence="2 3" key="1">
    <citation type="submission" date="2018-02" db="EMBL/GenBank/DDBJ databases">
        <title>Reclassifiation of [Polyangium] brachysporum DSM 7029 as Guopingzhaonella breviflexa gen. nov., sp. nov., a member of the family Comamonadaceae.</title>
        <authorList>
            <person name="Tang B."/>
        </authorList>
    </citation>
    <scope>NUCLEOTIDE SEQUENCE [LARGE SCALE GENOMIC DNA]</scope>
    <source>
        <strain evidence="2 3">BCRC 80649</strain>
    </source>
</reference>
<evidence type="ECO:0000313" key="2">
    <source>
        <dbReference type="EMBL" id="PPE65100.1"/>
    </source>
</evidence>
<dbReference type="Proteomes" id="UP000238605">
    <property type="component" value="Unassembled WGS sequence"/>
</dbReference>
<evidence type="ECO:0000313" key="3">
    <source>
        <dbReference type="Proteomes" id="UP000238605"/>
    </source>
</evidence>
<feature type="domain" description="DUF4397" evidence="1">
    <location>
        <begin position="53"/>
        <end position="161"/>
    </location>
</feature>
<protein>
    <recommendedName>
        <fullName evidence="1">DUF4397 domain-containing protein</fullName>
    </recommendedName>
</protein>
<dbReference type="InterPro" id="IPR025510">
    <property type="entry name" value="DUF4397"/>
</dbReference>
<dbReference type="OrthoDB" id="8809429at2"/>
<proteinExistence type="predicted"/>
<dbReference type="AlphaFoldDB" id="A0A2S5SQV0"/>